<feature type="region of interest" description="Disordered" evidence="1">
    <location>
        <begin position="1"/>
        <end position="127"/>
    </location>
</feature>
<reference evidence="2 3" key="1">
    <citation type="journal article" date="2018" name="Evol. Lett.">
        <title>Horizontal gene cluster transfer increased hallucinogenic mushroom diversity.</title>
        <authorList>
            <person name="Reynolds H.T."/>
            <person name="Vijayakumar V."/>
            <person name="Gluck-Thaler E."/>
            <person name="Korotkin H.B."/>
            <person name="Matheny P.B."/>
            <person name="Slot J.C."/>
        </authorList>
    </citation>
    <scope>NUCLEOTIDE SEQUENCE [LARGE SCALE GENOMIC DNA]</scope>
    <source>
        <strain evidence="2 3">2629</strain>
    </source>
</reference>
<proteinExistence type="predicted"/>
<dbReference type="OrthoDB" id="3057390at2759"/>
<dbReference type="AlphaFoldDB" id="A0A409YPH0"/>
<dbReference type="InParanoid" id="A0A409YPH0"/>
<comment type="caution">
    <text evidence="2">The sequence shown here is derived from an EMBL/GenBank/DDBJ whole genome shotgun (WGS) entry which is preliminary data.</text>
</comment>
<feature type="compositionally biased region" description="Polar residues" evidence="1">
    <location>
        <begin position="101"/>
        <end position="111"/>
    </location>
</feature>
<organism evidence="2 3">
    <name type="scientific">Panaeolus cyanescens</name>
    <dbReference type="NCBI Taxonomy" id="181874"/>
    <lineage>
        <taxon>Eukaryota</taxon>
        <taxon>Fungi</taxon>
        <taxon>Dikarya</taxon>
        <taxon>Basidiomycota</taxon>
        <taxon>Agaricomycotina</taxon>
        <taxon>Agaricomycetes</taxon>
        <taxon>Agaricomycetidae</taxon>
        <taxon>Agaricales</taxon>
        <taxon>Agaricineae</taxon>
        <taxon>Galeropsidaceae</taxon>
        <taxon>Panaeolus</taxon>
    </lineage>
</organism>
<evidence type="ECO:0000313" key="2">
    <source>
        <dbReference type="EMBL" id="PPR04899.1"/>
    </source>
</evidence>
<keyword evidence="3" id="KW-1185">Reference proteome</keyword>
<protein>
    <submittedName>
        <fullName evidence="2">Uncharacterized protein</fullName>
    </submittedName>
</protein>
<feature type="compositionally biased region" description="Basic residues" evidence="1">
    <location>
        <begin position="117"/>
        <end position="127"/>
    </location>
</feature>
<feature type="compositionally biased region" description="Acidic residues" evidence="1">
    <location>
        <begin position="77"/>
        <end position="100"/>
    </location>
</feature>
<feature type="compositionally biased region" description="Polar residues" evidence="1">
    <location>
        <begin position="39"/>
        <end position="56"/>
    </location>
</feature>
<dbReference type="EMBL" id="NHTK01000878">
    <property type="protein sequence ID" value="PPR04899.1"/>
    <property type="molecule type" value="Genomic_DNA"/>
</dbReference>
<gene>
    <name evidence="2" type="ORF">CVT24_007142</name>
</gene>
<dbReference type="Proteomes" id="UP000284842">
    <property type="component" value="Unassembled WGS sequence"/>
</dbReference>
<evidence type="ECO:0000313" key="3">
    <source>
        <dbReference type="Proteomes" id="UP000284842"/>
    </source>
</evidence>
<accession>A0A409YPH0</accession>
<evidence type="ECO:0000256" key="1">
    <source>
        <dbReference type="SAM" id="MobiDB-lite"/>
    </source>
</evidence>
<name>A0A409YPH0_9AGAR</name>
<sequence length="1216" mass="136562">MALDEAMASSAPALSPTGTTSFGGLFTDSVDEDQIMALPTSQRTSTSRYHDSNATIHEQRLSRQARQAIRVAGSADEGSDYEASDEDLESTIGSDSDEMELSTSSNITVSRPAQVKVKGKQTSKPRVQRRNLVAATYDRQPPGQLANSRKSDPAKKAFVFLDSYECNCLENLGTCQVLARLQFKYNEECNIVTCFEHSRAVLLEHWNKHLKNADHNHVFRSCQKRKSKEIAAMKEHVEQRFQPLTNVEDAKRLLPATLKKHLKLKDTEDRQTFLDASNRSVSMRYKCPKCGTFCAVSTTGSGCKTHGLSQHILKEHKVSIKTYPLDQLQPFCTQKLLLHGRFTFTFLLDEEITDALTFLVPERTHNSSESTAPCNPLVPACADTVQRVLEVKWLSDLGWEDYRSTVLLRYNFSLLKSLIGFYHLGRIDGSNLSNPRCRLEQALQTIYELIPVYLQDANNFLGECHECIRKEIDSGSNKGGYRQLSAGKYKEYGRALFGVVAFVMRSILLGKDQNQDSAPSTIYSSNNQQKAAYILCRTLLQQDGDLNTDKKDQSKLLSSLHNFLDTLLRSDMEKPSSISCPTDQYLVLASLSTDDQFRGAKDIATTCAMLRHCFYGIFVHSCRLANEKSDVFHFHSLPPTSETDTELEDYMEEDIDALSAYQDAEQLERGASMTLQELDRSFEIEEQRLSNSKTVQGVQGDGDKMVESSSANLLQTVRENLKWVTTKPEPGTSTPFSRIHDVWACVNGHAYEEPGSTIFASQHDGYRWAFGKSTSHMKTIDMRLWSKACENAIQLFQQSVELIIFQNHVTNQFSELLEQYPLSLLKDSYSPASPHRQEGNSLWTTEFQKSWTQKAFGIGATTDSIDSTKVLESLNKERAVLSHLTTILSLGCGVSLRSWQFASVYYDSFEDSLRNVWFLDGSFVVTHPKAKQRNVARAPSLHALPKCISHHLMVYLYLFRPLLCNALLRMDVDTGGYAYAVWCSMHHSTTPKTTSKPTPTSIVPQYWSGTSIGTVLKSSTKATIGIPVTPLLARQVSQAVFRDKFPQLMETAGIRPTIVMQTLSTVWPSWPTIASSIGIQMMMVSRVWQDMLQIEQLESTWKDSIIGHHMLGTYSSDTTASWPIALTNIFAGLSLVSRNIQVPQDNISDSVKMFLTNDDIRKSVLIPAITGLMFGRLAVRVDIDLPLYGLREDIVARAIQLVSSSVLFPEFFFDLQ</sequence>